<dbReference type="KEGG" id="rbg:BG454_03165"/>
<gene>
    <name evidence="1" type="ORF">BG454_03165</name>
</gene>
<sequence length="98" mass="10754">MQQAQAPLVELDARIAESEHAIARGYRIMPATEARTTLHICAWPKEPVLFCTRHTPATRETRVAVDTGSEQANLDRLRAERSAVAEATAQRVASCNAV</sequence>
<dbReference type="AlphaFoldDB" id="A0A2K8K7Q9"/>
<evidence type="ECO:0000313" key="1">
    <source>
        <dbReference type="EMBL" id="ATX64956.1"/>
    </source>
</evidence>
<dbReference type="Proteomes" id="UP000228948">
    <property type="component" value="Chromosome"/>
</dbReference>
<protein>
    <submittedName>
        <fullName evidence="1">Uncharacterized protein</fullName>
    </submittedName>
</protein>
<keyword evidence="2" id="KW-1185">Reference proteome</keyword>
<evidence type="ECO:0000313" key="2">
    <source>
        <dbReference type="Proteomes" id="UP000228948"/>
    </source>
</evidence>
<accession>A0A2K8K7Q9</accession>
<reference evidence="1 2" key="1">
    <citation type="submission" date="2017-11" db="EMBL/GenBank/DDBJ databases">
        <title>Revised Sequence and Annotation of the Rhodobaca barguzinensis strain alga05 Genome.</title>
        <authorList>
            <person name="Kopejtka K."/>
            <person name="Tomasch J.M."/>
            <person name="Bunk B."/>
            <person name="Koblizek M."/>
        </authorList>
    </citation>
    <scope>NUCLEOTIDE SEQUENCE [LARGE SCALE GENOMIC DNA]</scope>
    <source>
        <strain evidence="2">alga05</strain>
    </source>
</reference>
<name>A0A2K8K7Q9_9RHOB</name>
<organism evidence="1 2">
    <name type="scientific">Roseinatronobacter bogoriensis subsp. barguzinensis</name>
    <dbReference type="NCBI Taxonomy" id="441209"/>
    <lineage>
        <taxon>Bacteria</taxon>
        <taxon>Pseudomonadati</taxon>
        <taxon>Pseudomonadota</taxon>
        <taxon>Alphaproteobacteria</taxon>
        <taxon>Rhodobacterales</taxon>
        <taxon>Paracoccaceae</taxon>
        <taxon>Roseinatronobacter</taxon>
    </lineage>
</organism>
<proteinExistence type="predicted"/>
<dbReference type="EMBL" id="CP024899">
    <property type="protein sequence ID" value="ATX64956.1"/>
    <property type="molecule type" value="Genomic_DNA"/>
</dbReference>